<dbReference type="PANTHER" id="PTHR34322">
    <property type="entry name" value="TRANSPOSASE, Y1_TNP DOMAIN-CONTAINING"/>
    <property type="match status" value="1"/>
</dbReference>
<evidence type="ECO:0000313" key="2">
    <source>
        <dbReference type="EMBL" id="ATW26843.1"/>
    </source>
</evidence>
<organism evidence="2 3">
    <name type="scientific">Formimonas warabiya</name>
    <dbReference type="NCBI Taxonomy" id="1761012"/>
    <lineage>
        <taxon>Bacteria</taxon>
        <taxon>Bacillati</taxon>
        <taxon>Bacillota</taxon>
        <taxon>Clostridia</taxon>
        <taxon>Eubacteriales</taxon>
        <taxon>Peptococcaceae</taxon>
        <taxon>Candidatus Formimonas</taxon>
    </lineage>
</organism>
<dbReference type="GO" id="GO:0003677">
    <property type="term" value="F:DNA binding"/>
    <property type="evidence" value="ECO:0007669"/>
    <property type="project" value="InterPro"/>
</dbReference>
<evidence type="ECO:0000313" key="3">
    <source>
        <dbReference type="Proteomes" id="UP000323521"/>
    </source>
</evidence>
<dbReference type="EMBL" id="CP017634">
    <property type="protein sequence ID" value="ATW26843.1"/>
    <property type="molecule type" value="Genomic_DNA"/>
</dbReference>
<dbReference type="SMART" id="SM01321">
    <property type="entry name" value="Y1_Tnp"/>
    <property type="match status" value="1"/>
</dbReference>
<reference evidence="2 3" key="1">
    <citation type="submission" date="2016-10" db="EMBL/GenBank/DDBJ databases">
        <title>Complete Genome Sequence of Peptococcaceae strain DCMF.</title>
        <authorList>
            <person name="Edwards R.J."/>
            <person name="Holland S.I."/>
            <person name="Deshpande N.P."/>
            <person name="Wong Y.K."/>
            <person name="Ertan H."/>
            <person name="Manefield M."/>
            <person name="Russell T.L."/>
            <person name="Lee M.J."/>
        </authorList>
    </citation>
    <scope>NUCLEOTIDE SEQUENCE [LARGE SCALE GENOMIC DNA]</scope>
    <source>
        <strain evidence="2 3">DCMF</strain>
    </source>
</reference>
<dbReference type="InterPro" id="IPR002686">
    <property type="entry name" value="Transposase_17"/>
</dbReference>
<dbReference type="GO" id="GO:0006313">
    <property type="term" value="P:DNA transposition"/>
    <property type="evidence" value="ECO:0007669"/>
    <property type="project" value="InterPro"/>
</dbReference>
<evidence type="ECO:0000259" key="1">
    <source>
        <dbReference type="SMART" id="SM01321"/>
    </source>
</evidence>
<dbReference type="PANTHER" id="PTHR34322:SF2">
    <property type="entry name" value="TRANSPOSASE IS200-LIKE DOMAIN-CONTAINING PROTEIN"/>
    <property type="match status" value="1"/>
</dbReference>
<gene>
    <name evidence="2" type="ORF">DCMF_20610</name>
</gene>
<dbReference type="GO" id="GO:0004803">
    <property type="term" value="F:transposase activity"/>
    <property type="evidence" value="ECO:0007669"/>
    <property type="project" value="InterPro"/>
</dbReference>
<keyword evidence="3" id="KW-1185">Reference proteome</keyword>
<name>A0A3G1KWC5_FORW1</name>
<proteinExistence type="predicted"/>
<dbReference type="Gene3D" id="3.30.70.1290">
    <property type="entry name" value="Transposase IS200-like"/>
    <property type="match status" value="1"/>
</dbReference>
<accession>A0A3G1KWC5</accession>
<dbReference type="Proteomes" id="UP000323521">
    <property type="component" value="Chromosome"/>
</dbReference>
<protein>
    <recommendedName>
        <fullName evidence="1">Transposase IS200-like domain-containing protein</fullName>
    </recommendedName>
</protein>
<dbReference type="InterPro" id="IPR036515">
    <property type="entry name" value="Transposase_17_sf"/>
</dbReference>
<dbReference type="Pfam" id="PF01797">
    <property type="entry name" value="Y1_Tnp"/>
    <property type="match status" value="1"/>
</dbReference>
<dbReference type="RefSeq" id="WP_214658778.1">
    <property type="nucleotide sequence ID" value="NZ_CP017634.1"/>
</dbReference>
<dbReference type="SUPFAM" id="SSF143422">
    <property type="entry name" value="Transposase IS200-like"/>
    <property type="match status" value="1"/>
</dbReference>
<sequence>MPRYARKRSKTHLYHVMLRGNNREKIFSDEADKLKIINILEDKKKDREYCLYAYCVMDNHIHLIIKEDMSPVSRIVKRIAASYSYYFNKKYTRIGHVFQERYKSENIEDERYLLSAIRYVHQNPLKAGIGTLEGYKWSSYGDYLGKGRKVADTGELLKMISDSKESALSEFIRLNQEFSEETFLDIVEDKEINESNVADYIGRYLSEKGLNQEDLKSADFKSVREELIRFLLERSNLSGRRIASSLGLNRETVRKITMSRDLSP</sequence>
<feature type="domain" description="Transposase IS200-like" evidence="1">
    <location>
        <begin position="9"/>
        <end position="123"/>
    </location>
</feature>
<dbReference type="KEGG" id="fwa:DCMF_20610"/>
<dbReference type="AlphaFoldDB" id="A0A3G1KWC5"/>